<dbReference type="AlphaFoldDB" id="A0A5R9J3Y4"/>
<name>A0A5R9J3Y4_9PROT</name>
<dbReference type="EMBL" id="VCDI01000005">
    <property type="protein sequence ID" value="TLU71689.1"/>
    <property type="molecule type" value="Genomic_DNA"/>
</dbReference>
<dbReference type="PANTHER" id="PTHR43875">
    <property type="entry name" value="MALTODEXTRIN IMPORT ATP-BINDING PROTEIN MSMX"/>
    <property type="match status" value="1"/>
</dbReference>
<keyword evidence="9" id="KW-1185">Reference proteome</keyword>
<comment type="caution">
    <text evidence="8">The sequence shown here is derived from an EMBL/GenBank/DDBJ whole genome shotgun (WGS) entry which is preliminary data.</text>
</comment>
<keyword evidence="5 8" id="KW-0067">ATP-binding</keyword>
<evidence type="ECO:0000313" key="9">
    <source>
        <dbReference type="Proteomes" id="UP000305654"/>
    </source>
</evidence>
<comment type="similarity">
    <text evidence="1">Belongs to the ABC transporter superfamily.</text>
</comment>
<dbReference type="OrthoDB" id="394852at2"/>
<dbReference type="GO" id="GO:0005524">
    <property type="term" value="F:ATP binding"/>
    <property type="evidence" value="ECO:0007669"/>
    <property type="project" value="UniProtKB-KW"/>
</dbReference>
<evidence type="ECO:0000256" key="5">
    <source>
        <dbReference type="ARBA" id="ARBA00022840"/>
    </source>
</evidence>
<dbReference type="GO" id="GO:0055052">
    <property type="term" value="C:ATP-binding cassette (ABC) transporter complex, substrate-binding subunit-containing"/>
    <property type="evidence" value="ECO:0007669"/>
    <property type="project" value="TreeGrafter"/>
</dbReference>
<dbReference type="InterPro" id="IPR040582">
    <property type="entry name" value="OB_MalK-like"/>
</dbReference>
<evidence type="ECO:0000256" key="6">
    <source>
        <dbReference type="ARBA" id="ARBA00023136"/>
    </source>
</evidence>
<dbReference type="SUPFAM" id="SSF52540">
    <property type="entry name" value="P-loop containing nucleoside triphosphate hydrolases"/>
    <property type="match status" value="1"/>
</dbReference>
<dbReference type="PROSITE" id="PS50893">
    <property type="entry name" value="ABC_TRANSPORTER_2"/>
    <property type="match status" value="1"/>
</dbReference>
<dbReference type="Gene3D" id="2.40.50.100">
    <property type="match status" value="1"/>
</dbReference>
<dbReference type="InterPro" id="IPR003593">
    <property type="entry name" value="AAA+_ATPase"/>
</dbReference>
<keyword evidence="2" id="KW-0813">Transport</keyword>
<gene>
    <name evidence="8" type="ORF">FE263_14555</name>
</gene>
<keyword evidence="6" id="KW-0472">Membrane</keyword>
<evidence type="ECO:0000256" key="4">
    <source>
        <dbReference type="ARBA" id="ARBA00022741"/>
    </source>
</evidence>
<dbReference type="GO" id="GO:0015408">
    <property type="term" value="F:ABC-type ferric iron transporter activity"/>
    <property type="evidence" value="ECO:0007669"/>
    <property type="project" value="InterPro"/>
</dbReference>
<evidence type="ECO:0000256" key="1">
    <source>
        <dbReference type="ARBA" id="ARBA00005417"/>
    </source>
</evidence>
<evidence type="ECO:0000259" key="7">
    <source>
        <dbReference type="PROSITE" id="PS50893"/>
    </source>
</evidence>
<dbReference type="FunFam" id="3.40.50.300:FF:000042">
    <property type="entry name" value="Maltose/maltodextrin ABC transporter, ATP-binding protein"/>
    <property type="match status" value="1"/>
</dbReference>
<dbReference type="Pfam" id="PF00005">
    <property type="entry name" value="ABC_tran"/>
    <property type="match status" value="1"/>
</dbReference>
<dbReference type="InterPro" id="IPR015853">
    <property type="entry name" value="ABC_transpr_FbpC"/>
</dbReference>
<keyword evidence="3" id="KW-1003">Cell membrane</keyword>
<dbReference type="PANTHER" id="PTHR43875:SF14">
    <property type="entry name" value="ABC TRANSPORTER ATP-BINDING PROTEIN"/>
    <property type="match status" value="1"/>
</dbReference>
<keyword evidence="4" id="KW-0547">Nucleotide-binding</keyword>
<dbReference type="SUPFAM" id="SSF50331">
    <property type="entry name" value="MOP-like"/>
    <property type="match status" value="1"/>
</dbReference>
<dbReference type="Gene3D" id="2.40.50.140">
    <property type="entry name" value="Nucleic acid-binding proteins"/>
    <property type="match status" value="1"/>
</dbReference>
<dbReference type="InterPro" id="IPR003439">
    <property type="entry name" value="ABC_transporter-like_ATP-bd"/>
</dbReference>
<accession>A0A5R9J3Y4</accession>
<dbReference type="Gene3D" id="3.40.50.300">
    <property type="entry name" value="P-loop containing nucleotide triphosphate hydrolases"/>
    <property type="match status" value="1"/>
</dbReference>
<dbReference type="GO" id="GO:0016887">
    <property type="term" value="F:ATP hydrolysis activity"/>
    <property type="evidence" value="ECO:0007669"/>
    <property type="project" value="InterPro"/>
</dbReference>
<dbReference type="InterPro" id="IPR027417">
    <property type="entry name" value="P-loop_NTPase"/>
</dbReference>
<dbReference type="InterPro" id="IPR012340">
    <property type="entry name" value="NA-bd_OB-fold"/>
</dbReference>
<dbReference type="SMART" id="SM00382">
    <property type="entry name" value="AAA"/>
    <property type="match status" value="1"/>
</dbReference>
<proteinExistence type="inferred from homology"/>
<dbReference type="InterPro" id="IPR047641">
    <property type="entry name" value="ABC_transpr_MalK/UgpC-like"/>
</dbReference>
<evidence type="ECO:0000256" key="3">
    <source>
        <dbReference type="ARBA" id="ARBA00022475"/>
    </source>
</evidence>
<dbReference type="InterPro" id="IPR008995">
    <property type="entry name" value="Mo/tungstate-bd_C_term_dom"/>
</dbReference>
<protein>
    <submittedName>
        <fullName evidence="8">ABC transporter ATP-binding protein</fullName>
    </submittedName>
</protein>
<sequence length="378" mass="41347">MATITLDGIAHAYDGSPHGADLQDMRRYALKPINHVWQNGRAYALLGPSGCGKTTLLNIISGLVIPSDGRLLFDEQDVTRLPTERRNIAQVFQFPVIYDTMTVAENLAFPLRNRGVEKQAIARRVDEIAGLLDLRPVLNRRARGLTADAKQKISLGRGLVRADVSAVLFDEPLTVIDPALKWELRSKLKAVHQALDMLMIYVTHDQVEAMTFADQVVVMNDGRVLQIGTPADLFERPAHSFVGYFIGSPGMNFLPATIAGRTAHVGDVRFDLSASYPQTPNSAAVQLGFRPDYATVLDRSAGTGIPVTLRRIEDLGRRRLARVALGAYELVATLPPEVELSGDTALLQVAPGHLHVYVDDHRIEGQSVEGQPLEGQPA</sequence>
<dbReference type="CDD" id="cd03259">
    <property type="entry name" value="ABC_Carb_Solutes_like"/>
    <property type="match status" value="1"/>
</dbReference>
<dbReference type="RefSeq" id="WP_138326759.1">
    <property type="nucleotide sequence ID" value="NZ_VCDI01000005.1"/>
</dbReference>
<evidence type="ECO:0000313" key="8">
    <source>
        <dbReference type="EMBL" id="TLU71689.1"/>
    </source>
</evidence>
<dbReference type="Pfam" id="PF17912">
    <property type="entry name" value="OB_MalK"/>
    <property type="match status" value="1"/>
</dbReference>
<organism evidence="8 9">
    <name type="scientific">Lichenicoccus roseus</name>
    <dbReference type="NCBI Taxonomy" id="2683649"/>
    <lineage>
        <taxon>Bacteria</taxon>
        <taxon>Pseudomonadati</taxon>
        <taxon>Pseudomonadota</taxon>
        <taxon>Alphaproteobacteria</taxon>
        <taxon>Acetobacterales</taxon>
        <taxon>Acetobacteraceae</taxon>
        <taxon>Lichenicoccus</taxon>
    </lineage>
</organism>
<dbReference type="Proteomes" id="UP000305654">
    <property type="component" value="Unassembled WGS sequence"/>
</dbReference>
<feature type="domain" description="ABC transporter" evidence="7">
    <location>
        <begin position="4"/>
        <end position="246"/>
    </location>
</feature>
<evidence type="ECO:0000256" key="2">
    <source>
        <dbReference type="ARBA" id="ARBA00022448"/>
    </source>
</evidence>
<reference evidence="8 9" key="1">
    <citation type="submission" date="2019-05" db="EMBL/GenBank/DDBJ databases">
        <authorList>
            <person name="Pankratov T."/>
            <person name="Grouzdev D."/>
        </authorList>
    </citation>
    <scope>NUCLEOTIDE SEQUENCE [LARGE SCALE GENOMIC DNA]</scope>
    <source>
        <strain evidence="8 9">KEBCLARHB70R</strain>
    </source>
</reference>